<proteinExistence type="predicted"/>
<comment type="caution">
    <text evidence="2">The sequence shown here is derived from an EMBL/GenBank/DDBJ whole genome shotgun (WGS) entry which is preliminary data.</text>
</comment>
<feature type="region of interest" description="Disordered" evidence="1">
    <location>
        <begin position="136"/>
        <end position="164"/>
    </location>
</feature>
<feature type="region of interest" description="Disordered" evidence="1">
    <location>
        <begin position="423"/>
        <end position="457"/>
    </location>
</feature>
<evidence type="ECO:0000313" key="2">
    <source>
        <dbReference type="EMBL" id="KAL3520413.1"/>
    </source>
</evidence>
<reference evidence="2 3" key="1">
    <citation type="submission" date="2024-11" db="EMBL/GenBank/DDBJ databases">
        <title>A near-complete genome assembly of Cinchona calisaya.</title>
        <authorList>
            <person name="Lian D.C."/>
            <person name="Zhao X.W."/>
            <person name="Wei L."/>
        </authorList>
    </citation>
    <scope>NUCLEOTIDE SEQUENCE [LARGE SCALE GENOMIC DNA]</scope>
    <source>
        <tissue evidence="2">Nenye</tissue>
    </source>
</reference>
<dbReference type="AlphaFoldDB" id="A0ABD2ZRY5"/>
<evidence type="ECO:0000256" key="1">
    <source>
        <dbReference type="SAM" id="MobiDB-lite"/>
    </source>
</evidence>
<evidence type="ECO:0000313" key="3">
    <source>
        <dbReference type="Proteomes" id="UP001630127"/>
    </source>
</evidence>
<feature type="compositionally biased region" description="Polar residues" evidence="1">
    <location>
        <begin position="206"/>
        <end position="215"/>
    </location>
</feature>
<feature type="compositionally biased region" description="Polar residues" evidence="1">
    <location>
        <begin position="326"/>
        <end position="342"/>
    </location>
</feature>
<accession>A0ABD2ZRY5</accession>
<protein>
    <submittedName>
        <fullName evidence="2">Uncharacterized protein</fullName>
    </submittedName>
</protein>
<sequence length="457" mass="50337">MNKKGGDGIGMRKKIPSPRPNCIKDKDEDLLLFREMQKREKDQVVSLLTPISEEFEANGNYGLSGMTPTEKKGPAYDILGDGGKNDYDWLKTPPATPLFPSLEMEKGPELVTQREIPIVQPLSRFAGKFEAEKGTIRPTKSPTVKPKVPPRYSTPTGRPSISVPEKKNIKSAPVMNQKINQSYSDQNLENSNKANSFMKPVDNKETNLNFFPSNHSESRGIGTMDSSTKQTITRGVSVSPLVRSSKLSAQIPGLSDETPSNLRTHDRSTSAHQVRASAGAGASASATANQQNNPSVSKKRPESVTKTRRQQSRSLGATRGQKQDSTDGNSGLETDQTQQANRRAQVLGSRMVDRFLNSRMSNSSSEDRQSKIRLNASMNEGFDHSRKFSHIEERQNTTKFSNSINEGSGFGRLMSKSSLDMALSHMEFQRDPGSSRKNGTTTGRRSISVTKRTPSDL</sequence>
<name>A0ABD2ZRY5_9GENT</name>
<dbReference type="EMBL" id="JBJUIK010000008">
    <property type="protein sequence ID" value="KAL3520413.1"/>
    <property type="molecule type" value="Genomic_DNA"/>
</dbReference>
<dbReference type="Proteomes" id="UP001630127">
    <property type="component" value="Unassembled WGS sequence"/>
</dbReference>
<gene>
    <name evidence="2" type="ORF">ACH5RR_018562</name>
</gene>
<keyword evidence="3" id="KW-1185">Reference proteome</keyword>
<dbReference type="PANTHER" id="PTHR31949">
    <property type="entry name" value="GASTRIC MUCIN-LIKE PROTEIN"/>
    <property type="match status" value="1"/>
</dbReference>
<feature type="region of interest" description="Disordered" evidence="1">
    <location>
        <begin position="59"/>
        <end position="78"/>
    </location>
</feature>
<feature type="compositionally biased region" description="Polar residues" evidence="1">
    <location>
        <begin position="224"/>
        <end position="236"/>
    </location>
</feature>
<feature type="region of interest" description="Disordered" evidence="1">
    <location>
        <begin position="1"/>
        <end position="21"/>
    </location>
</feature>
<feature type="compositionally biased region" description="Low complexity" evidence="1">
    <location>
        <begin position="276"/>
        <end position="288"/>
    </location>
</feature>
<feature type="region of interest" description="Disordered" evidence="1">
    <location>
        <begin position="187"/>
        <end position="344"/>
    </location>
</feature>
<feature type="compositionally biased region" description="Polar residues" evidence="1">
    <location>
        <begin position="435"/>
        <end position="457"/>
    </location>
</feature>
<organism evidence="2 3">
    <name type="scientific">Cinchona calisaya</name>
    <dbReference type="NCBI Taxonomy" id="153742"/>
    <lineage>
        <taxon>Eukaryota</taxon>
        <taxon>Viridiplantae</taxon>
        <taxon>Streptophyta</taxon>
        <taxon>Embryophyta</taxon>
        <taxon>Tracheophyta</taxon>
        <taxon>Spermatophyta</taxon>
        <taxon>Magnoliopsida</taxon>
        <taxon>eudicotyledons</taxon>
        <taxon>Gunneridae</taxon>
        <taxon>Pentapetalae</taxon>
        <taxon>asterids</taxon>
        <taxon>lamiids</taxon>
        <taxon>Gentianales</taxon>
        <taxon>Rubiaceae</taxon>
        <taxon>Cinchonoideae</taxon>
        <taxon>Cinchoneae</taxon>
        <taxon>Cinchona</taxon>
    </lineage>
</organism>
<dbReference type="PANTHER" id="PTHR31949:SF6">
    <property type="entry name" value="DUF4005 DOMAIN-CONTAINING PROTEIN"/>
    <property type="match status" value="1"/>
</dbReference>